<dbReference type="EC" id="3.1.3.2" evidence="4"/>
<comment type="catalytic activity">
    <reaction evidence="4">
        <text>a phosphate monoester + H2O = an alcohol + phosphate</text>
        <dbReference type="Rhea" id="RHEA:15017"/>
        <dbReference type="ChEBI" id="CHEBI:15377"/>
        <dbReference type="ChEBI" id="CHEBI:30879"/>
        <dbReference type="ChEBI" id="CHEBI:43474"/>
        <dbReference type="ChEBI" id="CHEBI:67140"/>
        <dbReference type="EC" id="3.1.3.2"/>
    </reaction>
</comment>
<gene>
    <name evidence="9" type="ORF">SEMRO_1353_G265390.1</name>
</gene>
<dbReference type="InterPro" id="IPR041792">
    <property type="entry name" value="MPP_PAP"/>
</dbReference>
<feature type="chain" id="PRO_5040547730" description="Purple acid phosphatase" evidence="4">
    <location>
        <begin position="28"/>
        <end position="566"/>
    </location>
</feature>
<dbReference type="InterPro" id="IPR029052">
    <property type="entry name" value="Metallo-depent_PP-like"/>
</dbReference>
<dbReference type="InterPro" id="IPR004843">
    <property type="entry name" value="Calcineurin-like_PHP"/>
</dbReference>
<dbReference type="Pfam" id="PF14008">
    <property type="entry name" value="Metallophos_C"/>
    <property type="match status" value="1"/>
</dbReference>
<dbReference type="SUPFAM" id="SSF56300">
    <property type="entry name" value="Metallo-dependent phosphatases"/>
    <property type="match status" value="1"/>
</dbReference>
<evidence type="ECO:0000256" key="1">
    <source>
        <dbReference type="ARBA" id="ARBA00022729"/>
    </source>
</evidence>
<evidence type="ECO:0000256" key="4">
    <source>
        <dbReference type="RuleBase" id="RU361203"/>
    </source>
</evidence>
<evidence type="ECO:0000259" key="8">
    <source>
        <dbReference type="Pfam" id="PF16656"/>
    </source>
</evidence>
<keyword evidence="10" id="KW-1185">Reference proteome</keyword>
<keyword evidence="2 4" id="KW-0378">Hydrolase</keyword>
<evidence type="ECO:0000313" key="10">
    <source>
        <dbReference type="Proteomes" id="UP001153069"/>
    </source>
</evidence>
<dbReference type="GO" id="GO:0046872">
    <property type="term" value="F:metal ion binding"/>
    <property type="evidence" value="ECO:0007669"/>
    <property type="project" value="InterPro"/>
</dbReference>
<dbReference type="InterPro" id="IPR008963">
    <property type="entry name" value="Purple_acid_Pase-like_N"/>
</dbReference>
<evidence type="ECO:0000313" key="9">
    <source>
        <dbReference type="EMBL" id="CAB9522884.1"/>
    </source>
</evidence>
<dbReference type="Pfam" id="PF16656">
    <property type="entry name" value="Pur_ac_phosph_N"/>
    <property type="match status" value="1"/>
</dbReference>
<accession>A0A9N8EPQ3</accession>
<feature type="region of interest" description="Disordered" evidence="5">
    <location>
        <begin position="172"/>
        <end position="195"/>
    </location>
</feature>
<organism evidence="9 10">
    <name type="scientific">Seminavis robusta</name>
    <dbReference type="NCBI Taxonomy" id="568900"/>
    <lineage>
        <taxon>Eukaryota</taxon>
        <taxon>Sar</taxon>
        <taxon>Stramenopiles</taxon>
        <taxon>Ochrophyta</taxon>
        <taxon>Bacillariophyta</taxon>
        <taxon>Bacillariophyceae</taxon>
        <taxon>Bacillariophycidae</taxon>
        <taxon>Naviculales</taxon>
        <taxon>Naviculaceae</taxon>
        <taxon>Seminavis</taxon>
    </lineage>
</organism>
<dbReference type="Proteomes" id="UP001153069">
    <property type="component" value="Unassembled WGS sequence"/>
</dbReference>
<feature type="domain" description="Calcineurin-like phosphoesterase" evidence="6">
    <location>
        <begin position="240"/>
        <end position="461"/>
    </location>
</feature>
<dbReference type="Gene3D" id="3.60.21.10">
    <property type="match status" value="1"/>
</dbReference>
<dbReference type="InterPro" id="IPR039331">
    <property type="entry name" value="PAPs-like"/>
</dbReference>
<evidence type="ECO:0000259" key="6">
    <source>
        <dbReference type="Pfam" id="PF00149"/>
    </source>
</evidence>
<comment type="similarity">
    <text evidence="4">Belongs to the metallophosphoesterase superfamily. Purple acid phosphatase family.</text>
</comment>
<dbReference type="PANTHER" id="PTHR22953:SF153">
    <property type="entry name" value="PURPLE ACID PHOSPHATASE"/>
    <property type="match status" value="1"/>
</dbReference>
<comment type="caution">
    <text evidence="9">The sequence shown here is derived from an EMBL/GenBank/DDBJ whole genome shotgun (WGS) entry which is preliminary data.</text>
</comment>
<feature type="domain" description="Purple acid phosphatase C-terminal" evidence="7">
    <location>
        <begin position="476"/>
        <end position="532"/>
    </location>
</feature>
<dbReference type="InterPro" id="IPR015914">
    <property type="entry name" value="PAPs_N"/>
</dbReference>
<evidence type="ECO:0000256" key="3">
    <source>
        <dbReference type="ARBA" id="ARBA00023180"/>
    </source>
</evidence>
<evidence type="ECO:0000256" key="5">
    <source>
        <dbReference type="SAM" id="MobiDB-lite"/>
    </source>
</evidence>
<dbReference type="PANTHER" id="PTHR22953">
    <property type="entry name" value="ACID PHOSPHATASE RELATED"/>
    <property type="match status" value="1"/>
</dbReference>
<feature type="signal peptide" evidence="4">
    <location>
        <begin position="1"/>
        <end position="27"/>
    </location>
</feature>
<dbReference type="AlphaFoldDB" id="A0A9N8EPQ3"/>
<protein>
    <recommendedName>
        <fullName evidence="4">Purple acid phosphatase</fullName>
        <ecNumber evidence="4">3.1.3.2</ecNumber>
    </recommendedName>
</protein>
<name>A0A9N8EPQ3_9STRA</name>
<dbReference type="Pfam" id="PF00149">
    <property type="entry name" value="Metallophos"/>
    <property type="match status" value="1"/>
</dbReference>
<evidence type="ECO:0000256" key="2">
    <source>
        <dbReference type="ARBA" id="ARBA00022801"/>
    </source>
</evidence>
<proteinExistence type="inferred from homology"/>
<dbReference type="SUPFAM" id="SSF49363">
    <property type="entry name" value="Purple acid phosphatase, N-terminal domain"/>
    <property type="match status" value="1"/>
</dbReference>
<sequence>MTTRIILSRTLRILLLLWINTLPVVHASRYRARSCAGSIRHVHLAVGHDPATQMTVSFSSVRSFHAPLVGGVLIGTSPDNLDVYIEEKEHRYYNATPDKAKHGEYHSPLLHAIRIKDLEPSTTYYYKCTVRKRHDESPLEASETAWALRGNSLKKRKDHSHDHDYMKANQQQEVMRAEEREESSADNDDEPDQRSRQLDLDYYDGTQGECPPPNKIRTFQTGPALGSLDQTKKTNNQPSLKFAYIGDIGQFEHSQENIVHLVTHERNNLNAIMLAGDIAYTGYDNRRWDTFFDFMDDFFMVDEIPMQICAGNHDIEKEENSNEIFLAYEHRFDMPHVQPAQLGVYDGPSGHLNMDAPPYPLDYEYGNAYYAFSYGITHNIFLNAYSSMDPGSIQYKWLVRELQSVERRVTPWLIVTMHVPVYNAFDVHHHDLQILAAKEHIEPLFVQYKVNLVVAGHIHAYQRTKNVAMDEPTPKGPVHVVVGAGGRQCKAQFQTEEPAPWVAVRDATRYGYGTLEIFNATHAQWDWVVTGHSEYQDENVLWKQTDTTFPPLRHSDSVVLENQFFL</sequence>
<dbReference type="EMBL" id="CAICTM010001351">
    <property type="protein sequence ID" value="CAB9522884.1"/>
    <property type="molecule type" value="Genomic_DNA"/>
</dbReference>
<dbReference type="OrthoDB" id="45007at2759"/>
<keyword evidence="1 4" id="KW-0732">Signal</keyword>
<keyword evidence="3" id="KW-0325">Glycoprotein</keyword>
<dbReference type="CDD" id="cd00839">
    <property type="entry name" value="MPP_PAPs"/>
    <property type="match status" value="1"/>
</dbReference>
<evidence type="ECO:0000259" key="7">
    <source>
        <dbReference type="Pfam" id="PF14008"/>
    </source>
</evidence>
<dbReference type="Gene3D" id="2.60.40.380">
    <property type="entry name" value="Purple acid phosphatase-like, N-terminal"/>
    <property type="match status" value="1"/>
</dbReference>
<reference evidence="9" key="1">
    <citation type="submission" date="2020-06" db="EMBL/GenBank/DDBJ databases">
        <authorList>
            <consortium name="Plant Systems Biology data submission"/>
        </authorList>
    </citation>
    <scope>NUCLEOTIDE SEQUENCE</scope>
    <source>
        <strain evidence="9">D6</strain>
    </source>
</reference>
<dbReference type="GO" id="GO:0003993">
    <property type="term" value="F:acid phosphatase activity"/>
    <property type="evidence" value="ECO:0007669"/>
    <property type="project" value="UniProtKB-EC"/>
</dbReference>
<feature type="domain" description="Purple acid phosphatase N-terminal" evidence="8">
    <location>
        <begin position="40"/>
        <end position="132"/>
    </location>
</feature>
<dbReference type="InterPro" id="IPR025733">
    <property type="entry name" value="PAPs_C"/>
</dbReference>